<feature type="domain" description="6-hydroxymethylpterin diphosphokinase MptE-like" evidence="1">
    <location>
        <begin position="25"/>
        <end position="196"/>
    </location>
</feature>
<proteinExistence type="predicted"/>
<evidence type="ECO:0000313" key="2">
    <source>
        <dbReference type="EMBL" id="QPJ61244.1"/>
    </source>
</evidence>
<keyword evidence="2" id="KW-0808">Transferase</keyword>
<gene>
    <name evidence="2" type="ORF">G3M70_04810</name>
</gene>
<dbReference type="AlphaFoldDB" id="A0A7T0BUK5"/>
<organism evidence="2 3">
    <name type="scientific">Candidatus Nitronauta litoralis</name>
    <dbReference type="NCBI Taxonomy" id="2705533"/>
    <lineage>
        <taxon>Bacteria</taxon>
        <taxon>Pseudomonadati</taxon>
        <taxon>Nitrospinota/Tectimicrobiota group</taxon>
        <taxon>Nitrospinota</taxon>
        <taxon>Nitrospinia</taxon>
        <taxon>Nitrospinales</taxon>
        <taxon>Nitrospinaceae</taxon>
        <taxon>Candidatus Nitronauta</taxon>
    </lineage>
</organism>
<reference evidence="2 3" key="1">
    <citation type="submission" date="2020-02" db="EMBL/GenBank/DDBJ databases">
        <title>Genomic and physiological characterization of two novel Nitrospinaceae genera.</title>
        <authorList>
            <person name="Mueller A.J."/>
            <person name="Jung M.-Y."/>
            <person name="Strachan C.R."/>
            <person name="Herbold C.W."/>
            <person name="Kirkegaard R.H."/>
            <person name="Daims H."/>
        </authorList>
    </citation>
    <scope>NUCLEOTIDE SEQUENCE [LARGE SCALE GENOMIC DNA]</scope>
    <source>
        <strain evidence="2">EB</strain>
    </source>
</reference>
<dbReference type="Pfam" id="PF01973">
    <property type="entry name" value="MptE-like"/>
    <property type="match status" value="1"/>
</dbReference>
<dbReference type="Proteomes" id="UP000594688">
    <property type="component" value="Chromosome"/>
</dbReference>
<protein>
    <submittedName>
        <fullName evidence="2">Motility associated factor glycosyltransferase family protein</fullName>
    </submittedName>
</protein>
<evidence type="ECO:0000259" key="1">
    <source>
        <dbReference type="Pfam" id="PF01973"/>
    </source>
</evidence>
<dbReference type="InterPro" id="IPR002826">
    <property type="entry name" value="MptE-like"/>
</dbReference>
<evidence type="ECO:0000313" key="3">
    <source>
        <dbReference type="Proteomes" id="UP000594688"/>
    </source>
</evidence>
<accession>A0A7T0BUK5</accession>
<name>A0A7T0BUK5_9BACT</name>
<dbReference type="PANTHER" id="PTHR41786">
    <property type="entry name" value="MOTILITY ACCESSORY FACTOR MAF"/>
    <property type="match status" value="1"/>
</dbReference>
<dbReference type="KEGG" id="nli:G3M70_04810"/>
<sequence length="302" mass="33992">MRNETHINEVKNATHARFQQLWQDNFQANQAAINRHPPVAKLARKLKKIPAILVGAGPSLDKNIHYLREAQDKAVILASDAAYKPLVAHGITPAMTVCLDPQEEITKFFSGVSHRDVFLVAPTIVHPRVLDIWEGGVIFYHQHAPDIPILTQIANMLPRIGALTPGGSVLSVAYHLAFELGCDPILFLGQDLSYPKTKIYSRLGENEQETLDGTMNRQQENIVYEEDMNGVSLPTLKSMSVSKQWFNWAFTTWKREFPVSVINCSEAGILTDNVEIMPFREAIFKHCTKKINVGWQLKKALK</sequence>
<dbReference type="GO" id="GO:0016740">
    <property type="term" value="F:transferase activity"/>
    <property type="evidence" value="ECO:0007669"/>
    <property type="project" value="UniProtKB-KW"/>
</dbReference>
<dbReference type="EMBL" id="CP048685">
    <property type="protein sequence ID" value="QPJ61244.1"/>
    <property type="molecule type" value="Genomic_DNA"/>
</dbReference>
<dbReference type="PANTHER" id="PTHR41786:SF1">
    <property type="entry name" value="6-HYDROXYMETHYLPTERIN DIPHOSPHOKINASE MPTE-LIKE DOMAIN-CONTAINING PROTEIN"/>
    <property type="match status" value="1"/>
</dbReference>